<dbReference type="InterPro" id="IPR028900">
    <property type="entry name" value="Tox-SHH_dom"/>
</dbReference>
<organism evidence="2 3">
    <name type="scientific">Blastopirellula marina</name>
    <dbReference type="NCBI Taxonomy" id="124"/>
    <lineage>
        <taxon>Bacteria</taxon>
        <taxon>Pseudomonadati</taxon>
        <taxon>Planctomycetota</taxon>
        <taxon>Planctomycetia</taxon>
        <taxon>Pirellulales</taxon>
        <taxon>Pirellulaceae</taxon>
        <taxon>Blastopirellula</taxon>
    </lineage>
</organism>
<dbReference type="InterPro" id="IPR030934">
    <property type="entry name" value="Intein_C"/>
</dbReference>
<evidence type="ECO:0000313" key="3">
    <source>
        <dbReference type="Proteomes" id="UP000237819"/>
    </source>
</evidence>
<proteinExistence type="predicted"/>
<protein>
    <recommendedName>
        <fullName evidence="1">Tox-SHH domain-containing protein</fullName>
    </recommendedName>
</protein>
<feature type="domain" description="Tox-SHH" evidence="1">
    <location>
        <begin position="359"/>
        <end position="453"/>
    </location>
</feature>
<comment type="caution">
    <text evidence="2">The sequence shown here is derived from an EMBL/GenBank/DDBJ whole genome shotgun (WGS) entry which is preliminary data.</text>
</comment>
<dbReference type="AlphaFoldDB" id="A0A2S8GQF7"/>
<dbReference type="Proteomes" id="UP000237819">
    <property type="component" value="Unassembled WGS sequence"/>
</dbReference>
<dbReference type="SUPFAM" id="SSF51294">
    <property type="entry name" value="Hedgehog/intein (Hint) domain"/>
    <property type="match status" value="1"/>
</dbReference>
<gene>
    <name evidence="2" type="ORF">C5Y93_07430</name>
</gene>
<dbReference type="OrthoDB" id="271912at2"/>
<dbReference type="PROSITE" id="PS50818">
    <property type="entry name" value="INTEIN_C_TER"/>
    <property type="match status" value="1"/>
</dbReference>
<evidence type="ECO:0000313" key="2">
    <source>
        <dbReference type="EMBL" id="PQO46657.1"/>
    </source>
</evidence>
<sequence length="467" mass="50457">MIRLLSRYPLVWLSVFLAAAAIVAFNREGTVPEATAARVSAVPAVSKPAARPIETIQVGQRVLARNPEVTSAQRAAIQEPVWESWLQISLVMPVGELPSDPNQPPAILSIEILRPESWLQDEIGFELTESADFASVAYAPLRSSQADGALELEPAVDDLAADSPQVPLSPLRSIFRDIALVSLLAEEAGYEVAALTVNMNLPEMGAVGLAVITNIQPCPAIEQAEGEVVTATFAHPPTHQVLDVSFEGEATPIGVTCNHPFWSADRQCFLPIGEMAVGDRVITYAGATKRIESLLPRPGPETVFNLEVYGEHVYYVGGQGILVHNMYNSTGSNSPYVLFNKTHKGSRPVPKGYGPGGGRLNSHHGLQQEWAINNLPGYDPKLAPTVTLETGIGFPHTEVSSLQNARRNTRLAAGLGKWSSTVDDELGFIVSDFREAGLGDHVIKQVLEQNYRMLDKLGVTYTKLAGF</sequence>
<dbReference type="EMBL" id="PUHZ01000008">
    <property type="protein sequence ID" value="PQO46657.1"/>
    <property type="molecule type" value="Genomic_DNA"/>
</dbReference>
<evidence type="ECO:0000259" key="1">
    <source>
        <dbReference type="Pfam" id="PF15652"/>
    </source>
</evidence>
<dbReference type="Pfam" id="PF07591">
    <property type="entry name" value="PT-HINT"/>
    <property type="match status" value="1"/>
</dbReference>
<dbReference type="Gene3D" id="2.170.16.10">
    <property type="entry name" value="Hedgehog/Intein (Hint) domain"/>
    <property type="match status" value="1"/>
</dbReference>
<dbReference type="InterPro" id="IPR036844">
    <property type="entry name" value="Hint_dom_sf"/>
</dbReference>
<name>A0A2S8GQF7_9BACT</name>
<reference evidence="2 3" key="1">
    <citation type="submission" date="2018-02" db="EMBL/GenBank/DDBJ databases">
        <title>Comparative genomes isolates from brazilian mangrove.</title>
        <authorList>
            <person name="Araujo J.E."/>
            <person name="Taketani R.G."/>
            <person name="Silva M.C.P."/>
            <person name="Loureco M.V."/>
            <person name="Andreote F.D."/>
        </authorList>
    </citation>
    <scope>NUCLEOTIDE SEQUENCE [LARGE SCALE GENOMIC DNA]</scope>
    <source>
        <strain evidence="2 3">Nap-Phe MGV</strain>
    </source>
</reference>
<dbReference type="RefSeq" id="WP_105334784.1">
    <property type="nucleotide sequence ID" value="NZ_PUHZ01000008.1"/>
</dbReference>
<dbReference type="Pfam" id="PF15652">
    <property type="entry name" value="Tox-SHH"/>
    <property type="match status" value="1"/>
</dbReference>
<accession>A0A2S8GQF7</accession>